<reference evidence="5 6" key="1">
    <citation type="journal article" date="2015" name="Genome Biol. Evol.">
        <title>The Dynamics of Genetic Interactions between Vibrio metoecus and Vibrio cholerae, Two Close Relatives Co-Occurring in the Environment.</title>
        <authorList>
            <person name="Orata F.D."/>
            <person name="Kirchberger P.C."/>
            <person name="Meheust R."/>
            <person name="Barlow E.J."/>
            <person name="Tarr C.L."/>
            <person name="Boucher Y."/>
        </authorList>
    </citation>
    <scope>NUCLEOTIDE SEQUENCE [LARGE SCALE GENOMIC DNA]</scope>
    <source>
        <strain evidence="5 6">YB5B04</strain>
    </source>
</reference>
<dbReference type="InterPro" id="IPR013780">
    <property type="entry name" value="Glyco_hydro_b"/>
</dbReference>
<dbReference type="Gene3D" id="2.60.40.1180">
    <property type="entry name" value="Golgi alpha-mannosidase II"/>
    <property type="match status" value="1"/>
</dbReference>
<proteinExistence type="inferred from homology"/>
<dbReference type="InterPro" id="IPR056300">
    <property type="entry name" value="SusG-like_C"/>
</dbReference>
<dbReference type="FunFam" id="3.20.20.80:FF:000064">
    <property type="entry name" value="Oligo-1,6-glucosidase"/>
    <property type="match status" value="1"/>
</dbReference>
<evidence type="ECO:0000256" key="1">
    <source>
        <dbReference type="ARBA" id="ARBA00008061"/>
    </source>
</evidence>
<name>A0A0Q0TQM4_VIBMT</name>
<dbReference type="SUPFAM" id="SSF51011">
    <property type="entry name" value="Glycosyl hydrolase domain"/>
    <property type="match status" value="1"/>
</dbReference>
<dbReference type="Gene3D" id="3.20.20.80">
    <property type="entry name" value="Glycosidases"/>
    <property type="match status" value="1"/>
</dbReference>
<dbReference type="InterPro" id="IPR045857">
    <property type="entry name" value="O16G_dom_2"/>
</dbReference>
<dbReference type="Pfam" id="PF00128">
    <property type="entry name" value="Alpha-amylase"/>
    <property type="match status" value="1"/>
</dbReference>
<dbReference type="GO" id="GO:0004556">
    <property type="term" value="F:alpha-amylase activity"/>
    <property type="evidence" value="ECO:0007669"/>
    <property type="project" value="TreeGrafter"/>
</dbReference>
<organism evidence="5 6">
    <name type="scientific">Vibrio metoecus</name>
    <dbReference type="NCBI Taxonomy" id="1481663"/>
    <lineage>
        <taxon>Bacteria</taxon>
        <taxon>Pseudomonadati</taxon>
        <taxon>Pseudomonadota</taxon>
        <taxon>Gammaproteobacteria</taxon>
        <taxon>Vibrionales</taxon>
        <taxon>Vibrionaceae</taxon>
        <taxon>Vibrio</taxon>
    </lineage>
</organism>
<dbReference type="SUPFAM" id="SSF51445">
    <property type="entry name" value="(Trans)glycosidases"/>
    <property type="match status" value="1"/>
</dbReference>
<dbReference type="AlphaFoldDB" id="A0A0Q0TQM4"/>
<comment type="similarity">
    <text evidence="1">Belongs to the glycosyl hydrolase 13 family.</text>
</comment>
<dbReference type="PATRIC" id="fig|1481663.12.peg.3079"/>
<dbReference type="CDD" id="cd11333">
    <property type="entry name" value="AmyAc_SI_OligoGlu_DGase"/>
    <property type="match status" value="1"/>
</dbReference>
<dbReference type="FunFam" id="2.60.40.1180:FF:000007">
    <property type="entry name" value="Sucrose isomerase"/>
    <property type="match status" value="1"/>
</dbReference>
<evidence type="ECO:0000259" key="4">
    <source>
        <dbReference type="SMART" id="SM00642"/>
    </source>
</evidence>
<sequence>MHKQWWHDAVVYQIYPRSFCDSNHDGIGDLPGIISKLDYLSTLGVNVLWLSPVYRSPMDDNGYDISDYQAIAEEFGDMHDMERLLTEARARNIKVVMDLVVNHTSDEHPWFQAARTSKDSPFRDFYIWRDAQPDGSPPNDMQSIFGGSAWQWDPQTQQYYFHLFSARQPDLNWENPRVQQEVHQMMNWWIDKGIGGFRLDVIDLIGKEIDRGITGNGPRLHTLLQEMNHATFGNKNLLTVGETWGATPEIAKLYSDPARHELSMVFQFEHITLTWEDGEKWRPIPLDLRQFKQVLTKWQIELADQGWNSLFWNNHDLPRAVSKYGDTGQYRVESAKMLATTLHFLKGTPYIYQGEEIGMTNVAFDSLDQYRDIETLNFYKVKTQSGISHDAMMAAIHENSRDNARTPMQWNNSENAGFTSARPWLDVNPNYMQINVEQALADQNSIFYHYQHLIALRKKLPVIVYGTFTPVAAEHESIFAYWREYQGERILVVSNFSHAEQTISQLPIAGDAHHEVLISNYEFQQSWSDTLTLRPYESFAIRFTH</sequence>
<dbReference type="SMART" id="SM00642">
    <property type="entry name" value="Aamy"/>
    <property type="match status" value="1"/>
</dbReference>
<dbReference type="GO" id="GO:0009313">
    <property type="term" value="P:oligosaccharide catabolic process"/>
    <property type="evidence" value="ECO:0007669"/>
    <property type="project" value="TreeGrafter"/>
</dbReference>
<dbReference type="NCBIfam" id="NF008183">
    <property type="entry name" value="PRK10933.1"/>
    <property type="match status" value="1"/>
</dbReference>
<keyword evidence="2" id="KW-0378">Hydrolase</keyword>
<dbReference type="PANTHER" id="PTHR10357">
    <property type="entry name" value="ALPHA-AMYLASE FAMILY MEMBER"/>
    <property type="match status" value="1"/>
</dbReference>
<dbReference type="EMBL" id="LBGP01000005">
    <property type="protein sequence ID" value="KQB03668.1"/>
    <property type="molecule type" value="Genomic_DNA"/>
</dbReference>
<dbReference type="Pfam" id="PF23915">
    <property type="entry name" value="SusG_C"/>
    <property type="match status" value="1"/>
</dbReference>
<dbReference type="OrthoDB" id="9805159at2"/>
<evidence type="ECO:0000256" key="3">
    <source>
        <dbReference type="ARBA" id="ARBA00023295"/>
    </source>
</evidence>
<evidence type="ECO:0000256" key="2">
    <source>
        <dbReference type="ARBA" id="ARBA00022801"/>
    </source>
</evidence>
<dbReference type="FunFam" id="3.90.400.10:FF:000002">
    <property type="entry name" value="Sucrose isomerase"/>
    <property type="match status" value="1"/>
</dbReference>
<comment type="caution">
    <text evidence="5">The sequence shown here is derived from an EMBL/GenBank/DDBJ whole genome shotgun (WGS) entry which is preliminary data.</text>
</comment>
<evidence type="ECO:0000313" key="6">
    <source>
        <dbReference type="Proteomes" id="UP000050491"/>
    </source>
</evidence>
<dbReference type="RefSeq" id="WP_055064128.1">
    <property type="nucleotide sequence ID" value="NZ_LBGP01000005.1"/>
</dbReference>
<dbReference type="InterPro" id="IPR006047">
    <property type="entry name" value="GH13_cat_dom"/>
</dbReference>
<accession>A0A0Q0TQM4</accession>
<feature type="domain" description="Glycosyl hydrolase family 13 catalytic" evidence="4">
    <location>
        <begin position="13"/>
        <end position="405"/>
    </location>
</feature>
<dbReference type="PANTHER" id="PTHR10357:SF179">
    <property type="entry name" value="NEUTRAL AND BASIC AMINO ACID TRANSPORT PROTEIN RBAT"/>
    <property type="match status" value="1"/>
</dbReference>
<protein>
    <submittedName>
        <fullName evidence="5">Glucan 1,6-alpha-glucosidase</fullName>
    </submittedName>
</protein>
<dbReference type="Proteomes" id="UP000050491">
    <property type="component" value="Unassembled WGS sequence"/>
</dbReference>
<keyword evidence="3" id="KW-0326">Glycosidase</keyword>
<dbReference type="Gene3D" id="3.90.400.10">
    <property type="entry name" value="Oligo-1,6-glucosidase, Domain 2"/>
    <property type="match status" value="1"/>
</dbReference>
<gene>
    <name evidence="5" type="ORF">XV92_02885</name>
</gene>
<evidence type="ECO:0000313" key="5">
    <source>
        <dbReference type="EMBL" id="KQB03668.1"/>
    </source>
</evidence>
<dbReference type="InterPro" id="IPR017853">
    <property type="entry name" value="GH"/>
</dbReference>